<keyword evidence="3" id="KW-1185">Reference proteome</keyword>
<gene>
    <name evidence="2" type="ORF">Q3O60_17430</name>
</gene>
<sequence length="475" mass="54240">MKLRNNDVWLLSGSAILKDGKYRLLSTLEQIDTLLLFPLDDQRLSVKPIALSVTTFFLEVKERHAKLSEYKSPTYLTRDLAELPASYLEKMERNFDSIKGLISNHAFLFEYATKQRSKALAIHASVVGRGRKELSRLLTNYWRNGQLKLALVPRYELCGGTGKEKTFSDHANGAPIKARTLAMERREKYVMKEQDRKIFRKVISSNYLKESAPSIKDVYEQMLDDYYGQEKIRARLDKRPPLLPSYKQFCYFLKNKFNKNEIVEKRTSEQDYLRNKRGILGVSTQRSALPGSVFEIDATVADVHIVSEFGPQYILGRPTIYIVIDRASRLIAGLHVSLYFASWRAARQALANSFLPKQEFCRLFGIDIAEAEWPCADLPLELVGDNGEMIGLEPTVKVSPMTQLSFNPPYRPDGKGVVEKRFDILNKKSIHKLMGTTRGGKVIRGDRDPRKDAVMTLSEVTRILILEVLVHNKSV</sequence>
<dbReference type="EMBL" id="JAUZVZ010000046">
    <property type="protein sequence ID" value="MDP4537965.1"/>
    <property type="molecule type" value="Genomic_DNA"/>
</dbReference>
<name>A0ABT9H3R3_9GAMM</name>
<dbReference type="InterPro" id="IPR001584">
    <property type="entry name" value="Integrase_cat-core"/>
</dbReference>
<protein>
    <submittedName>
        <fullName evidence="2">Transposase</fullName>
    </submittedName>
</protein>
<reference evidence="2 3" key="1">
    <citation type="submission" date="2023-08" db="EMBL/GenBank/DDBJ databases">
        <authorList>
            <person name="Joshi A."/>
            <person name="Thite S."/>
        </authorList>
    </citation>
    <scope>NUCLEOTIDE SEQUENCE [LARGE SCALE GENOMIC DNA]</scope>
    <source>
        <strain evidence="2 3">AC40</strain>
    </source>
</reference>
<accession>A0ABT9H3R3</accession>
<organism evidence="2 3">
    <name type="scientific">Alkalimonas collagenimarina</name>
    <dbReference type="NCBI Taxonomy" id="400390"/>
    <lineage>
        <taxon>Bacteria</taxon>
        <taxon>Pseudomonadati</taxon>
        <taxon>Pseudomonadota</taxon>
        <taxon>Gammaproteobacteria</taxon>
        <taxon>Alkalimonas</taxon>
    </lineage>
</organism>
<evidence type="ECO:0000259" key="1">
    <source>
        <dbReference type="PROSITE" id="PS50994"/>
    </source>
</evidence>
<dbReference type="PROSITE" id="PS50994">
    <property type="entry name" value="INTEGRASE"/>
    <property type="match status" value="1"/>
</dbReference>
<comment type="caution">
    <text evidence="2">The sequence shown here is derived from an EMBL/GenBank/DDBJ whole genome shotgun (WGS) entry which is preliminary data.</text>
</comment>
<dbReference type="Proteomes" id="UP001231616">
    <property type="component" value="Unassembled WGS sequence"/>
</dbReference>
<dbReference type="Gene3D" id="3.30.420.10">
    <property type="entry name" value="Ribonuclease H-like superfamily/Ribonuclease H"/>
    <property type="match status" value="1"/>
</dbReference>
<proteinExistence type="predicted"/>
<evidence type="ECO:0000313" key="3">
    <source>
        <dbReference type="Proteomes" id="UP001231616"/>
    </source>
</evidence>
<feature type="domain" description="Integrase catalytic" evidence="1">
    <location>
        <begin position="286"/>
        <end position="475"/>
    </location>
</feature>
<dbReference type="RefSeq" id="WP_305895202.1">
    <property type="nucleotide sequence ID" value="NZ_JAUZVZ010000046.1"/>
</dbReference>
<dbReference type="InterPro" id="IPR036397">
    <property type="entry name" value="RNaseH_sf"/>
</dbReference>
<evidence type="ECO:0000313" key="2">
    <source>
        <dbReference type="EMBL" id="MDP4537965.1"/>
    </source>
</evidence>
<feature type="non-terminal residue" evidence="2">
    <location>
        <position position="475"/>
    </location>
</feature>